<feature type="transmembrane region" description="Helical" evidence="2">
    <location>
        <begin position="430"/>
        <end position="454"/>
    </location>
</feature>
<keyword evidence="2" id="KW-0472">Membrane</keyword>
<protein>
    <recommendedName>
        <fullName evidence="6">SMB domain-containing protein</fullName>
    </recommendedName>
</protein>
<feature type="non-terminal residue" evidence="4">
    <location>
        <position position="498"/>
    </location>
</feature>
<dbReference type="PANTHER" id="PTHR45902">
    <property type="entry name" value="LATROPHILIN RECEPTOR-LIKE PROTEIN A"/>
    <property type="match status" value="1"/>
</dbReference>
<reference evidence="4" key="1">
    <citation type="journal article" date="2023" name="IScience">
        <title>Live-bearing cockroach genome reveals convergent evolutionary mechanisms linked to viviparity in insects and beyond.</title>
        <authorList>
            <person name="Fouks B."/>
            <person name="Harrison M.C."/>
            <person name="Mikhailova A.A."/>
            <person name="Marchal E."/>
            <person name="English S."/>
            <person name="Carruthers M."/>
            <person name="Jennings E.C."/>
            <person name="Chiamaka E.L."/>
            <person name="Frigard R.A."/>
            <person name="Pippel M."/>
            <person name="Attardo G.M."/>
            <person name="Benoit J.B."/>
            <person name="Bornberg-Bauer E."/>
            <person name="Tobe S.S."/>
        </authorList>
    </citation>
    <scope>NUCLEOTIDE SEQUENCE</scope>
    <source>
        <strain evidence="4">Stay&amp;Tobe</strain>
    </source>
</reference>
<gene>
    <name evidence="4" type="ORF">L9F63_001202</name>
</gene>
<feature type="signal peptide" evidence="3">
    <location>
        <begin position="1"/>
        <end position="20"/>
    </location>
</feature>
<feature type="region of interest" description="Disordered" evidence="1">
    <location>
        <begin position="368"/>
        <end position="402"/>
    </location>
</feature>
<evidence type="ECO:0000256" key="1">
    <source>
        <dbReference type="SAM" id="MobiDB-lite"/>
    </source>
</evidence>
<dbReference type="Proteomes" id="UP001233999">
    <property type="component" value="Unassembled WGS sequence"/>
</dbReference>
<keyword evidence="2" id="KW-0812">Transmembrane</keyword>
<feature type="compositionally biased region" description="Low complexity" evidence="1">
    <location>
        <begin position="373"/>
        <end position="386"/>
    </location>
</feature>
<evidence type="ECO:0000313" key="4">
    <source>
        <dbReference type="EMBL" id="KAJ9592306.1"/>
    </source>
</evidence>
<comment type="caution">
    <text evidence="4">The sequence shown here is derived from an EMBL/GenBank/DDBJ whole genome shotgun (WGS) entry which is preliminary data.</text>
</comment>
<accession>A0AAD8A5E1</accession>
<keyword evidence="2" id="KW-1133">Transmembrane helix</keyword>
<reference evidence="4" key="2">
    <citation type="submission" date="2023-05" db="EMBL/GenBank/DDBJ databases">
        <authorList>
            <person name="Fouks B."/>
        </authorList>
    </citation>
    <scope>NUCLEOTIDE SEQUENCE</scope>
    <source>
        <strain evidence="4">Stay&amp;Tobe</strain>
        <tissue evidence="4">Testes</tissue>
    </source>
</reference>
<feature type="transmembrane region" description="Helical" evidence="2">
    <location>
        <begin position="466"/>
        <end position="486"/>
    </location>
</feature>
<name>A0AAD8A5E1_DIPPU</name>
<dbReference type="Gene3D" id="1.20.1070.10">
    <property type="entry name" value="Rhodopsin 7-helix transmembrane proteins"/>
    <property type="match status" value="1"/>
</dbReference>
<evidence type="ECO:0008006" key="6">
    <source>
        <dbReference type="Google" id="ProtNLM"/>
    </source>
</evidence>
<dbReference type="PANTHER" id="PTHR45902:SF4">
    <property type="entry name" value="G-PROTEIN COUPLED RECEPTORS FAMILY 2 PROFILE 2 DOMAIN-CONTAINING PROTEIN"/>
    <property type="match status" value="1"/>
</dbReference>
<keyword evidence="3" id="KW-0732">Signal</keyword>
<feature type="chain" id="PRO_5042068072" description="SMB domain-containing protein" evidence="3">
    <location>
        <begin position="21"/>
        <end position="498"/>
    </location>
</feature>
<keyword evidence="5" id="KW-1185">Reference proteome</keyword>
<dbReference type="EMBL" id="JASPKZ010003842">
    <property type="protein sequence ID" value="KAJ9592306.1"/>
    <property type="molecule type" value="Genomic_DNA"/>
</dbReference>
<dbReference type="AlphaFoldDB" id="A0AAD8A5E1"/>
<dbReference type="InterPro" id="IPR053231">
    <property type="entry name" value="GPCR_LN-TM7"/>
</dbReference>
<evidence type="ECO:0000256" key="3">
    <source>
        <dbReference type="SAM" id="SignalP"/>
    </source>
</evidence>
<evidence type="ECO:0000313" key="5">
    <source>
        <dbReference type="Proteomes" id="UP001233999"/>
    </source>
</evidence>
<evidence type="ECO:0000256" key="2">
    <source>
        <dbReference type="SAM" id="Phobius"/>
    </source>
</evidence>
<organism evidence="4 5">
    <name type="scientific">Diploptera punctata</name>
    <name type="common">Pacific beetle cockroach</name>
    <dbReference type="NCBI Taxonomy" id="6984"/>
    <lineage>
        <taxon>Eukaryota</taxon>
        <taxon>Metazoa</taxon>
        <taxon>Ecdysozoa</taxon>
        <taxon>Arthropoda</taxon>
        <taxon>Hexapoda</taxon>
        <taxon>Insecta</taxon>
        <taxon>Pterygota</taxon>
        <taxon>Neoptera</taxon>
        <taxon>Polyneoptera</taxon>
        <taxon>Dictyoptera</taxon>
        <taxon>Blattodea</taxon>
        <taxon>Blaberoidea</taxon>
        <taxon>Blaberidae</taxon>
        <taxon>Diplopterinae</taxon>
        <taxon>Diploptera</taxon>
    </lineage>
</organism>
<sequence>MNPTAWGCLLLPLVLNGVLSLAVSHLDLESPNTACDGKVSCELEPGTERSRLGDYLVDWKDRNCLCDEECARYGDCCLDSPHFVAAEQRRGAASFSCVELRQFGGIYMLTTCPPEWSNAEIRSKCEDDNPSLRDPVATMPVTSHRSGLTYRNAHCALCHGDLFPNTTDLWMPRLECPSLMQSYVTNMTTENISLALKFDPDQNSWVMRLPTANGMKNYNCNVDPVLPETSEHIVRRCPVGIIRTCALNWTNSDVRNRCEAYTALVFFQNDGYRNAHCAICNNVPVQNLACIRATTRVHDYTREFSPKAFAVLFDLTGDSGGTVGQQRACDSKDQLYDPFFRQCRDVVCTQEGHDYQSGLCISVLPKEDDDDSTNSGGNDNKNSSVSPLENEPITNDSKSSHFVHCPKSDGRLEICTDEGVEFVDKFNPNMGYVTIAGLGVSIVFLVLHLTAFILLPELRNLSGKNLASLCVSLLAAYCTFIVGQFIERLNYVQIRYWN</sequence>
<proteinExistence type="predicted"/>